<evidence type="ECO:0000256" key="1">
    <source>
        <dbReference type="SAM" id="MobiDB-lite"/>
    </source>
</evidence>
<dbReference type="EMBL" id="LUGG01000013">
    <property type="protein sequence ID" value="OBZ70600.1"/>
    <property type="molecule type" value="Genomic_DNA"/>
</dbReference>
<name>A0A1C7M102_GRIFR</name>
<feature type="compositionally biased region" description="Pro residues" evidence="1">
    <location>
        <begin position="89"/>
        <end position="100"/>
    </location>
</feature>
<feature type="region of interest" description="Disordered" evidence="1">
    <location>
        <begin position="76"/>
        <end position="105"/>
    </location>
</feature>
<dbReference type="AlphaFoldDB" id="A0A1C7M102"/>
<dbReference type="OrthoDB" id="3253623at2759"/>
<keyword evidence="3" id="KW-1185">Reference proteome</keyword>
<accession>A0A1C7M102</accession>
<dbReference type="Proteomes" id="UP000092993">
    <property type="component" value="Unassembled WGS sequence"/>
</dbReference>
<dbReference type="InterPro" id="IPR004242">
    <property type="entry name" value="Transposase_21"/>
</dbReference>
<evidence type="ECO:0000313" key="3">
    <source>
        <dbReference type="Proteomes" id="UP000092993"/>
    </source>
</evidence>
<sequence length="660" mass="73929">MAPKQMQHCYCKTYRCSGSLITYNELRKHQRADKSTEYQDTVDQINRQIFDLTLRHDGVPLMQGSTMWGHRGGHNASVPTSVPASIPLPDIPTTPPPSYPPDTSNRVECKSYEDLYLWDVEIALRIEAVAKMFKQGIATAVGSTESQHAINSLSAQLQWFRTTYHFLSITQPSSSDDSATVLKSAMLETLLTEISHIEKCVWRLEGSSVSKTSIAATYDTAKYFHHPFQTTSPLLLVAVFIALVLNILGHVSRPSCNLVLRMLKILLQSIFEEKGGPTQAESRILLNFPRDIRSVRKAFDIEPTVTIWAACPKCSYTYEPQENGNISTYPACCTHCAFPDKPPCGARLTTRHVLNGESVRVPIRPYPVQDFNEFVGAFLSRPGIEDAVRRGGTIALRGTASSDLHDICDGSALREITGPNGRPFMECPAEEVRLFWTLSADWFNPYLNKIAGKSVSTGSIVMTCPLLSPSLQYQAENIYLAAITPGPREPSLDEVNYFLNPVVRKLIPAWKDGVWYNRTHNHPRGRLARSALACVVTDLPGARKITGMAGHSAKLFCSLCKLTKDNINNIDYWTWERQDYRATGTGLTSIVEAATQWKNAPSKRRRKQIFAQYGVRYSVLMELEYFDFHKICCCRRYAQHVPRLSQISCQEGPGYGSPSK</sequence>
<protein>
    <submittedName>
        <fullName evidence="2">Uncharacterized protein</fullName>
    </submittedName>
</protein>
<comment type="caution">
    <text evidence="2">The sequence shown here is derived from an EMBL/GenBank/DDBJ whole genome shotgun (WGS) entry which is preliminary data.</text>
</comment>
<dbReference type="Pfam" id="PF02992">
    <property type="entry name" value="Transposase_21"/>
    <property type="match status" value="1"/>
</dbReference>
<reference evidence="2 3" key="1">
    <citation type="submission" date="2016-03" db="EMBL/GenBank/DDBJ databases">
        <title>Whole genome sequencing of Grifola frondosa 9006-11.</title>
        <authorList>
            <person name="Min B."/>
            <person name="Park H."/>
            <person name="Kim J.-G."/>
            <person name="Cho H."/>
            <person name="Oh Y.-L."/>
            <person name="Kong W.-S."/>
            <person name="Choi I.-G."/>
        </authorList>
    </citation>
    <scope>NUCLEOTIDE SEQUENCE [LARGE SCALE GENOMIC DNA]</scope>
    <source>
        <strain evidence="2 3">9006-11</strain>
    </source>
</reference>
<evidence type="ECO:0000313" key="2">
    <source>
        <dbReference type="EMBL" id="OBZ70600.1"/>
    </source>
</evidence>
<gene>
    <name evidence="2" type="ORF">A0H81_09016</name>
</gene>
<organism evidence="2 3">
    <name type="scientific">Grifola frondosa</name>
    <name type="common">Maitake</name>
    <name type="synonym">Polyporus frondosus</name>
    <dbReference type="NCBI Taxonomy" id="5627"/>
    <lineage>
        <taxon>Eukaryota</taxon>
        <taxon>Fungi</taxon>
        <taxon>Dikarya</taxon>
        <taxon>Basidiomycota</taxon>
        <taxon>Agaricomycotina</taxon>
        <taxon>Agaricomycetes</taxon>
        <taxon>Polyporales</taxon>
        <taxon>Grifolaceae</taxon>
        <taxon>Grifola</taxon>
    </lineage>
</organism>
<proteinExistence type="predicted"/>